<protein>
    <submittedName>
        <fullName evidence="1">Putative saponin hydrolase</fullName>
    </submittedName>
</protein>
<dbReference type="Proteomes" id="UP000034680">
    <property type="component" value="Unassembled WGS sequence"/>
</dbReference>
<keyword evidence="1" id="KW-0378">Hydrolase</keyword>
<sequence>MHIYPLFLDGGTEAVLEIRELRLHPDNVHITWNSFSVSATGLLHEFTGISRLQFNEAASRYDLVNTTILRNPHHPHPLSVPDDGETLVLNRSALLVGELRGWTGTGRRPHIWDYPVESCNIDVFAVDLATGAVDRLTTHPG</sequence>
<keyword evidence="2" id="KW-1185">Reference proteome</keyword>
<dbReference type="GO" id="GO:0016787">
    <property type="term" value="F:hydrolase activity"/>
    <property type="evidence" value="ECO:0007669"/>
    <property type="project" value="UniProtKB-KW"/>
</dbReference>
<dbReference type="OrthoDB" id="10265322at2759"/>
<organism evidence="1 2">
    <name type="scientific">Diaporthe ampelina</name>
    <dbReference type="NCBI Taxonomy" id="1214573"/>
    <lineage>
        <taxon>Eukaryota</taxon>
        <taxon>Fungi</taxon>
        <taxon>Dikarya</taxon>
        <taxon>Ascomycota</taxon>
        <taxon>Pezizomycotina</taxon>
        <taxon>Sordariomycetes</taxon>
        <taxon>Sordariomycetidae</taxon>
        <taxon>Diaporthales</taxon>
        <taxon>Diaporthaceae</taxon>
        <taxon>Diaporthe</taxon>
    </lineage>
</organism>
<accession>A0A0G2IBH1</accession>
<proteinExistence type="predicted"/>
<evidence type="ECO:0000313" key="1">
    <source>
        <dbReference type="EMBL" id="KKY37055.1"/>
    </source>
</evidence>
<name>A0A0G2IBH1_9PEZI</name>
<gene>
    <name evidence="1" type="ORF">UCDDA912_g02958</name>
</gene>
<reference evidence="1 2" key="2">
    <citation type="submission" date="2015-05" db="EMBL/GenBank/DDBJ databases">
        <authorList>
            <person name="Morales-Cruz A."/>
            <person name="Amrine K.C."/>
            <person name="Cantu D."/>
        </authorList>
    </citation>
    <scope>NUCLEOTIDE SEQUENCE [LARGE SCALE GENOMIC DNA]</scope>
    <source>
        <strain evidence="1">DA912</strain>
    </source>
</reference>
<comment type="caution">
    <text evidence="1">The sequence shown here is derived from an EMBL/GenBank/DDBJ whole genome shotgun (WGS) entry which is preliminary data.</text>
</comment>
<evidence type="ECO:0000313" key="2">
    <source>
        <dbReference type="Proteomes" id="UP000034680"/>
    </source>
</evidence>
<dbReference type="EMBL" id="LCUC01000098">
    <property type="protein sequence ID" value="KKY37055.1"/>
    <property type="molecule type" value="Genomic_DNA"/>
</dbReference>
<reference evidence="1 2" key="1">
    <citation type="submission" date="2015-05" db="EMBL/GenBank/DDBJ databases">
        <title>Distinctive expansion of gene families associated with plant cell wall degradation and secondary metabolism in the genomes of grapevine trunk pathogens.</title>
        <authorList>
            <person name="Lawrence D.P."/>
            <person name="Travadon R."/>
            <person name="Rolshausen P.E."/>
            <person name="Baumgartner K."/>
        </authorList>
    </citation>
    <scope>NUCLEOTIDE SEQUENCE [LARGE SCALE GENOMIC DNA]</scope>
    <source>
        <strain evidence="1">DA912</strain>
    </source>
</reference>
<dbReference type="AlphaFoldDB" id="A0A0G2IBH1"/>
<dbReference type="STRING" id="1214573.A0A0G2IBH1"/>